<keyword evidence="7 9" id="KW-0472">Membrane</keyword>
<sequence length="117" mass="12148">MLIETLTDTPRLCLAFFAGAPGPVEMLFVGAIAVLLFGNRLPSVARSVGRSLTEFKNGMRDIQDDMHSAIKADEVKAPPATAADTIGASDDGSHDHDTLGDSDPAGNSAEPVPAKAD</sequence>
<evidence type="ECO:0000256" key="1">
    <source>
        <dbReference type="ARBA" id="ARBA00004167"/>
    </source>
</evidence>
<dbReference type="GO" id="GO:0015031">
    <property type="term" value="P:protein transport"/>
    <property type="evidence" value="ECO:0007669"/>
    <property type="project" value="UniProtKB-KW"/>
</dbReference>
<evidence type="ECO:0000313" key="10">
    <source>
        <dbReference type="EMBL" id="TWT86627.1"/>
    </source>
</evidence>
<evidence type="ECO:0000256" key="5">
    <source>
        <dbReference type="ARBA" id="ARBA00022989"/>
    </source>
</evidence>
<dbReference type="Pfam" id="PF02416">
    <property type="entry name" value="TatA_B_E"/>
    <property type="match status" value="1"/>
</dbReference>
<gene>
    <name evidence="10" type="ORF">Mal64_34550</name>
</gene>
<evidence type="ECO:0000256" key="9">
    <source>
        <dbReference type="SAM" id="Phobius"/>
    </source>
</evidence>
<evidence type="ECO:0000256" key="4">
    <source>
        <dbReference type="ARBA" id="ARBA00022927"/>
    </source>
</evidence>
<comment type="caution">
    <text evidence="10">The sequence shown here is derived from an EMBL/GenBank/DDBJ whole genome shotgun (WGS) entry which is preliminary data.</text>
</comment>
<dbReference type="GO" id="GO:0016020">
    <property type="term" value="C:membrane"/>
    <property type="evidence" value="ECO:0007669"/>
    <property type="project" value="UniProtKB-ARBA"/>
</dbReference>
<protein>
    <submittedName>
        <fullName evidence="10">Twin arginine translocase protein A</fullName>
    </submittedName>
</protein>
<accession>A0A5C5ZI06</accession>
<dbReference type="RefSeq" id="WP_146402557.1">
    <property type="nucleotide sequence ID" value="NZ_SJPQ01000004.1"/>
</dbReference>
<evidence type="ECO:0000256" key="3">
    <source>
        <dbReference type="ARBA" id="ARBA00022692"/>
    </source>
</evidence>
<evidence type="ECO:0000313" key="11">
    <source>
        <dbReference type="Proteomes" id="UP000315440"/>
    </source>
</evidence>
<keyword evidence="6" id="KW-0811">Translocation</keyword>
<keyword evidence="3 9" id="KW-0812">Transmembrane</keyword>
<dbReference type="EMBL" id="SJPQ01000004">
    <property type="protein sequence ID" value="TWT86627.1"/>
    <property type="molecule type" value="Genomic_DNA"/>
</dbReference>
<name>A0A5C5ZI06_9BACT</name>
<evidence type="ECO:0000256" key="2">
    <source>
        <dbReference type="ARBA" id="ARBA00022448"/>
    </source>
</evidence>
<feature type="transmembrane region" description="Helical" evidence="9">
    <location>
        <begin position="12"/>
        <end position="37"/>
    </location>
</feature>
<proteinExistence type="predicted"/>
<comment type="subcellular location">
    <subcellularLocation>
        <location evidence="1">Membrane</location>
        <topology evidence="1">Single-pass membrane protein</topology>
    </subcellularLocation>
</comment>
<keyword evidence="5 9" id="KW-1133">Transmembrane helix</keyword>
<evidence type="ECO:0000256" key="6">
    <source>
        <dbReference type="ARBA" id="ARBA00023010"/>
    </source>
</evidence>
<organism evidence="10 11">
    <name type="scientific">Pseudobythopirellula maris</name>
    <dbReference type="NCBI Taxonomy" id="2527991"/>
    <lineage>
        <taxon>Bacteria</taxon>
        <taxon>Pseudomonadati</taxon>
        <taxon>Planctomycetota</taxon>
        <taxon>Planctomycetia</taxon>
        <taxon>Pirellulales</taxon>
        <taxon>Lacipirellulaceae</taxon>
        <taxon>Pseudobythopirellula</taxon>
    </lineage>
</organism>
<keyword evidence="2" id="KW-0813">Transport</keyword>
<keyword evidence="11" id="KW-1185">Reference proteome</keyword>
<dbReference type="AlphaFoldDB" id="A0A5C5ZI06"/>
<keyword evidence="4" id="KW-0653">Protein transport</keyword>
<feature type="region of interest" description="Disordered" evidence="8">
    <location>
        <begin position="75"/>
        <end position="117"/>
    </location>
</feature>
<dbReference type="InterPro" id="IPR003369">
    <property type="entry name" value="TatA/B/E"/>
</dbReference>
<dbReference type="Gene3D" id="1.20.5.3310">
    <property type="match status" value="1"/>
</dbReference>
<dbReference type="OrthoDB" id="282899at2"/>
<reference evidence="10 11" key="1">
    <citation type="submission" date="2019-02" db="EMBL/GenBank/DDBJ databases">
        <title>Deep-cultivation of Planctomycetes and their phenomic and genomic characterization uncovers novel biology.</title>
        <authorList>
            <person name="Wiegand S."/>
            <person name="Jogler M."/>
            <person name="Boedeker C."/>
            <person name="Pinto D."/>
            <person name="Vollmers J."/>
            <person name="Rivas-Marin E."/>
            <person name="Kohn T."/>
            <person name="Peeters S.H."/>
            <person name="Heuer A."/>
            <person name="Rast P."/>
            <person name="Oberbeckmann S."/>
            <person name="Bunk B."/>
            <person name="Jeske O."/>
            <person name="Meyerdierks A."/>
            <person name="Storesund J.E."/>
            <person name="Kallscheuer N."/>
            <person name="Luecker S."/>
            <person name="Lage O.M."/>
            <person name="Pohl T."/>
            <person name="Merkel B.J."/>
            <person name="Hornburger P."/>
            <person name="Mueller R.-W."/>
            <person name="Bruemmer F."/>
            <person name="Labrenz M."/>
            <person name="Spormann A.M."/>
            <person name="Op Den Camp H."/>
            <person name="Overmann J."/>
            <person name="Amann R."/>
            <person name="Jetten M.S.M."/>
            <person name="Mascher T."/>
            <person name="Medema M.H."/>
            <person name="Devos D.P."/>
            <person name="Kaster A.-K."/>
            <person name="Ovreas L."/>
            <person name="Rohde M."/>
            <person name="Galperin M.Y."/>
            <person name="Jogler C."/>
        </authorList>
    </citation>
    <scope>NUCLEOTIDE SEQUENCE [LARGE SCALE GENOMIC DNA]</scope>
    <source>
        <strain evidence="10 11">Mal64</strain>
    </source>
</reference>
<dbReference type="Proteomes" id="UP000315440">
    <property type="component" value="Unassembled WGS sequence"/>
</dbReference>
<evidence type="ECO:0000256" key="8">
    <source>
        <dbReference type="SAM" id="MobiDB-lite"/>
    </source>
</evidence>
<evidence type="ECO:0000256" key="7">
    <source>
        <dbReference type="ARBA" id="ARBA00023136"/>
    </source>
</evidence>